<comment type="caution">
    <text evidence="1">The sequence shown here is derived from an EMBL/GenBank/DDBJ whole genome shotgun (WGS) entry which is preliminary data.</text>
</comment>
<name>A0A8J2XIJ2_9FLAO</name>
<organism evidence="1 2">
    <name type="scientific">Aquaticitalea lipolytica</name>
    <dbReference type="NCBI Taxonomy" id="1247562"/>
    <lineage>
        <taxon>Bacteria</taxon>
        <taxon>Pseudomonadati</taxon>
        <taxon>Bacteroidota</taxon>
        <taxon>Flavobacteriia</taxon>
        <taxon>Flavobacteriales</taxon>
        <taxon>Flavobacteriaceae</taxon>
        <taxon>Aquaticitalea</taxon>
    </lineage>
</organism>
<sequence>MVKTITNNDVILLDPDEETKVVTQLLIDMNAFISIKTAEIATTLDKTTQYRERKAGRFPKLHSITALGQRKAYRIQDVKQWLENPCSYSSSEVHDG</sequence>
<gene>
    <name evidence="1" type="ORF">GCM10011531_07200</name>
</gene>
<dbReference type="Proteomes" id="UP000598120">
    <property type="component" value="Unassembled WGS sequence"/>
</dbReference>
<dbReference type="EMBL" id="BMIC01000001">
    <property type="protein sequence ID" value="GFZ79819.1"/>
    <property type="molecule type" value="Genomic_DNA"/>
</dbReference>
<accession>A0A8J2XIJ2</accession>
<evidence type="ECO:0000313" key="1">
    <source>
        <dbReference type="EMBL" id="GFZ79819.1"/>
    </source>
</evidence>
<protein>
    <submittedName>
        <fullName evidence="1">Uncharacterized protein</fullName>
    </submittedName>
</protein>
<keyword evidence="2" id="KW-1185">Reference proteome</keyword>
<reference evidence="1 2" key="1">
    <citation type="journal article" date="2014" name="Int. J. Syst. Evol. Microbiol.">
        <title>Complete genome sequence of Corynebacterium casei LMG S-19264T (=DSM 44701T), isolated from a smear-ripened cheese.</title>
        <authorList>
            <consortium name="US DOE Joint Genome Institute (JGI-PGF)"/>
            <person name="Walter F."/>
            <person name="Albersmeier A."/>
            <person name="Kalinowski J."/>
            <person name="Ruckert C."/>
        </authorList>
    </citation>
    <scope>NUCLEOTIDE SEQUENCE [LARGE SCALE GENOMIC DNA]</scope>
    <source>
        <strain evidence="1 2">CGMCC 1.15295</strain>
    </source>
</reference>
<dbReference type="AlphaFoldDB" id="A0A8J2XIJ2"/>
<evidence type="ECO:0000313" key="2">
    <source>
        <dbReference type="Proteomes" id="UP000598120"/>
    </source>
</evidence>
<proteinExistence type="predicted"/>